<name>A0A1W9YWK0_MYCBA</name>
<feature type="DNA-binding region" description="H-T-H motif" evidence="4">
    <location>
        <begin position="35"/>
        <end position="54"/>
    </location>
</feature>
<dbReference type="STRING" id="564198.BST17_14265"/>
<dbReference type="Pfam" id="PF00440">
    <property type="entry name" value="TetR_N"/>
    <property type="match status" value="1"/>
</dbReference>
<feature type="domain" description="HTH tetR-type" evidence="5">
    <location>
        <begin position="12"/>
        <end position="72"/>
    </location>
</feature>
<evidence type="ECO:0000256" key="1">
    <source>
        <dbReference type="ARBA" id="ARBA00023015"/>
    </source>
</evidence>
<evidence type="ECO:0000259" key="5">
    <source>
        <dbReference type="PROSITE" id="PS50977"/>
    </source>
</evidence>
<dbReference type="InterPro" id="IPR001647">
    <property type="entry name" value="HTH_TetR"/>
</dbReference>
<dbReference type="GO" id="GO:0003700">
    <property type="term" value="F:DNA-binding transcription factor activity"/>
    <property type="evidence" value="ECO:0007669"/>
    <property type="project" value="TreeGrafter"/>
</dbReference>
<dbReference type="EMBL" id="MVHJ01000010">
    <property type="protein sequence ID" value="ORA04441.1"/>
    <property type="molecule type" value="Genomic_DNA"/>
</dbReference>
<reference evidence="6 7" key="1">
    <citation type="submission" date="2017-02" db="EMBL/GenBank/DDBJ databases">
        <title>The new phylogeny of genus Mycobacterium.</title>
        <authorList>
            <person name="Tortoli E."/>
            <person name="Trovato A."/>
            <person name="Cirillo D.M."/>
        </authorList>
    </citation>
    <scope>NUCLEOTIDE SEQUENCE [LARGE SCALE GENOMIC DNA]</scope>
    <source>
        <strain evidence="6 7">DSM 45578</strain>
    </source>
</reference>
<dbReference type="RefSeq" id="WP_083059114.1">
    <property type="nucleotide sequence ID" value="NZ_JACKVM010000008.1"/>
</dbReference>
<proteinExistence type="predicted"/>
<dbReference type="PROSITE" id="PS50977">
    <property type="entry name" value="HTH_TETR_2"/>
    <property type="match status" value="1"/>
</dbReference>
<dbReference type="AlphaFoldDB" id="A0A1W9YWK0"/>
<dbReference type="PRINTS" id="PR00455">
    <property type="entry name" value="HTHTETR"/>
</dbReference>
<evidence type="ECO:0000256" key="2">
    <source>
        <dbReference type="ARBA" id="ARBA00023125"/>
    </source>
</evidence>
<dbReference type="GO" id="GO:0000976">
    <property type="term" value="F:transcription cis-regulatory region binding"/>
    <property type="evidence" value="ECO:0007669"/>
    <property type="project" value="TreeGrafter"/>
</dbReference>
<dbReference type="OrthoDB" id="3474596at2"/>
<dbReference type="Proteomes" id="UP000192366">
    <property type="component" value="Unassembled WGS sequence"/>
</dbReference>
<keyword evidence="3" id="KW-0804">Transcription</keyword>
<dbReference type="PANTHER" id="PTHR30055">
    <property type="entry name" value="HTH-TYPE TRANSCRIPTIONAL REGULATOR RUTR"/>
    <property type="match status" value="1"/>
</dbReference>
<organism evidence="6 7">
    <name type="scientific">Mycolicibacterium bacteremicum</name>
    <name type="common">Mycobacterium bacteremicum</name>
    <dbReference type="NCBI Taxonomy" id="564198"/>
    <lineage>
        <taxon>Bacteria</taxon>
        <taxon>Bacillati</taxon>
        <taxon>Actinomycetota</taxon>
        <taxon>Actinomycetes</taxon>
        <taxon>Mycobacteriales</taxon>
        <taxon>Mycobacteriaceae</taxon>
        <taxon>Mycolicibacterium</taxon>
    </lineage>
</organism>
<evidence type="ECO:0000256" key="4">
    <source>
        <dbReference type="PROSITE-ProRule" id="PRU00335"/>
    </source>
</evidence>
<sequence>MATQGAAGKRDTGTRDKLLDACAEIMLEEGYAAATSRRVAEKVGVQRAVVYYYFPTMDDLYLAVLKRGTQTSLDVQRKALGSDKPLHALWDMTVDPRGVQLIMEFMALGNHRKAIQAELAAGAQAFREAQVAALTFILREHRADQPLPPDVASVLIAAIGRLLVIEQGLGITTGHQATIDLVQDYLRRYEASTPERANDPATTKKAAY</sequence>
<keyword evidence="2 4" id="KW-0238">DNA-binding</keyword>
<dbReference type="InterPro" id="IPR050109">
    <property type="entry name" value="HTH-type_TetR-like_transc_reg"/>
</dbReference>
<dbReference type="Gene3D" id="1.10.357.10">
    <property type="entry name" value="Tetracycline Repressor, domain 2"/>
    <property type="match status" value="1"/>
</dbReference>
<dbReference type="InterPro" id="IPR009057">
    <property type="entry name" value="Homeodomain-like_sf"/>
</dbReference>
<keyword evidence="1" id="KW-0805">Transcription regulation</keyword>
<comment type="caution">
    <text evidence="6">The sequence shown here is derived from an EMBL/GenBank/DDBJ whole genome shotgun (WGS) entry which is preliminary data.</text>
</comment>
<accession>A0A1W9YWK0</accession>
<gene>
    <name evidence="6" type="ORF">BST17_14265</name>
</gene>
<dbReference type="PANTHER" id="PTHR30055:SF234">
    <property type="entry name" value="HTH-TYPE TRANSCRIPTIONAL REGULATOR BETI"/>
    <property type="match status" value="1"/>
</dbReference>
<keyword evidence="7" id="KW-1185">Reference proteome</keyword>
<evidence type="ECO:0000256" key="3">
    <source>
        <dbReference type="ARBA" id="ARBA00023163"/>
    </source>
</evidence>
<protein>
    <submittedName>
        <fullName evidence="6">TetR family transcriptional regulator</fullName>
    </submittedName>
</protein>
<dbReference type="SUPFAM" id="SSF46689">
    <property type="entry name" value="Homeodomain-like"/>
    <property type="match status" value="1"/>
</dbReference>
<evidence type="ECO:0000313" key="6">
    <source>
        <dbReference type="EMBL" id="ORA04441.1"/>
    </source>
</evidence>
<evidence type="ECO:0000313" key="7">
    <source>
        <dbReference type="Proteomes" id="UP000192366"/>
    </source>
</evidence>